<keyword evidence="2" id="KW-0489">Methyltransferase</keyword>
<dbReference type="InterPro" id="IPR029063">
    <property type="entry name" value="SAM-dependent_MTases_sf"/>
</dbReference>
<dbReference type="AlphaFoldDB" id="A0A1G5RQA4"/>
<organism evidence="2 3">
    <name type="scientific">Acidaminobacter hydrogenoformans DSM 2784</name>
    <dbReference type="NCBI Taxonomy" id="1120920"/>
    <lineage>
        <taxon>Bacteria</taxon>
        <taxon>Bacillati</taxon>
        <taxon>Bacillota</taxon>
        <taxon>Clostridia</taxon>
        <taxon>Peptostreptococcales</taxon>
        <taxon>Acidaminobacteraceae</taxon>
        <taxon>Acidaminobacter</taxon>
    </lineage>
</organism>
<proteinExistence type="predicted"/>
<dbReference type="SUPFAM" id="SSF53335">
    <property type="entry name" value="S-adenosyl-L-methionine-dependent methyltransferases"/>
    <property type="match status" value="1"/>
</dbReference>
<reference evidence="2 3" key="1">
    <citation type="submission" date="2016-10" db="EMBL/GenBank/DDBJ databases">
        <authorList>
            <person name="de Groot N.N."/>
        </authorList>
    </citation>
    <scope>NUCLEOTIDE SEQUENCE [LARGE SCALE GENOMIC DNA]</scope>
    <source>
        <strain evidence="2 3">DSM 2784</strain>
    </source>
</reference>
<accession>A0A1G5RQA4</accession>
<keyword evidence="3" id="KW-1185">Reference proteome</keyword>
<evidence type="ECO:0000313" key="2">
    <source>
        <dbReference type="EMBL" id="SCZ76194.1"/>
    </source>
</evidence>
<protein>
    <submittedName>
        <fullName evidence="2">Methyltransferase domain-containing protein</fullName>
    </submittedName>
</protein>
<dbReference type="GO" id="GO:0032259">
    <property type="term" value="P:methylation"/>
    <property type="evidence" value="ECO:0007669"/>
    <property type="project" value="UniProtKB-KW"/>
</dbReference>
<feature type="domain" description="Methyltransferase" evidence="1">
    <location>
        <begin position="156"/>
        <end position="293"/>
    </location>
</feature>
<evidence type="ECO:0000313" key="3">
    <source>
        <dbReference type="Proteomes" id="UP000199208"/>
    </source>
</evidence>
<dbReference type="RefSeq" id="WP_092588942.1">
    <property type="nucleotide sequence ID" value="NZ_FMWL01000001.1"/>
</dbReference>
<name>A0A1G5RQA4_9FIRM</name>
<dbReference type="OrthoDB" id="5502211at2"/>
<dbReference type="CDD" id="cd02440">
    <property type="entry name" value="AdoMet_MTases"/>
    <property type="match status" value="1"/>
</dbReference>
<gene>
    <name evidence="2" type="ORF">SAMN03080599_00115</name>
</gene>
<dbReference type="Gene3D" id="3.40.50.150">
    <property type="entry name" value="Vaccinia Virus protein VP39"/>
    <property type="match status" value="1"/>
</dbReference>
<dbReference type="GO" id="GO:0008168">
    <property type="term" value="F:methyltransferase activity"/>
    <property type="evidence" value="ECO:0007669"/>
    <property type="project" value="UniProtKB-KW"/>
</dbReference>
<sequence>MGKLYTALEEWIREEVLVKGTLSGKKTSSELVKVVVKPVKIKAGIRFQLEYHEKDKVRHKNLDQAEALEEIAGLMAEKFKQLDLKTTKADVKIFANSSEDCRVVVKSLKAQVEERVVDLSHNRQKHYILEDGVPVDYLVQLGVQTEAGKVVKSRYDKFRQINRFLEYVEDVVKVLPKKDRPLRIVDFGCGKAYLTFAMYDFFTRKLGMEVSIIGLDLKADVVKFCNETAVALGYEGLRFEVGDIRNHEEGGEVDLVVTLHACDTATDEAIVKSIGWKVAALLSVPCCQHELHDRLENDTLEPVLKYGILRERMTGIVTDAYRALVMEAFGYEVQVLEFIDMTHTPKNLLLRATRRRAEVPGEAPQVEMSKWQAVDAFEKTFGLGETYLRRRCESV</sequence>
<dbReference type="EMBL" id="FMWL01000001">
    <property type="protein sequence ID" value="SCZ76194.1"/>
    <property type="molecule type" value="Genomic_DNA"/>
</dbReference>
<dbReference type="InterPro" id="IPR025714">
    <property type="entry name" value="Methyltranfer_dom"/>
</dbReference>
<evidence type="ECO:0000259" key="1">
    <source>
        <dbReference type="Pfam" id="PF13679"/>
    </source>
</evidence>
<dbReference type="PANTHER" id="PTHR13369:SF3">
    <property type="entry name" value="METHYLTRANSFERASE DOMAIN-CONTAINING PROTEIN"/>
    <property type="match status" value="1"/>
</dbReference>
<dbReference type="Proteomes" id="UP000199208">
    <property type="component" value="Unassembled WGS sequence"/>
</dbReference>
<dbReference type="GO" id="GO:0005737">
    <property type="term" value="C:cytoplasm"/>
    <property type="evidence" value="ECO:0007669"/>
    <property type="project" value="TreeGrafter"/>
</dbReference>
<dbReference type="Pfam" id="PF13679">
    <property type="entry name" value="Methyltransf_32"/>
    <property type="match status" value="1"/>
</dbReference>
<keyword evidence="2" id="KW-0808">Transferase</keyword>
<dbReference type="PANTHER" id="PTHR13369">
    <property type="match status" value="1"/>
</dbReference>
<dbReference type="STRING" id="1120920.SAMN03080599_00115"/>